<accession>A0AAU2H0I0</accession>
<protein>
    <recommendedName>
        <fullName evidence="4">Integral membrane protein</fullName>
    </recommendedName>
</protein>
<feature type="compositionally biased region" description="Low complexity" evidence="1">
    <location>
        <begin position="1"/>
        <end position="10"/>
    </location>
</feature>
<evidence type="ECO:0008006" key="4">
    <source>
        <dbReference type="Google" id="ProtNLM"/>
    </source>
</evidence>
<evidence type="ECO:0000313" key="3">
    <source>
        <dbReference type="EMBL" id="WTU40495.1"/>
    </source>
</evidence>
<sequence length="533" mass="53228">MTRPPTTRPTDGPADNDVPRAPESAGAWDIRSEALLADPTPKRPTGVRGQRLPAPRVNSTPLGGGSAGAASATGAAATTGAASAMGAAGTARTGADAANSPRPATGSPWETPASGEGRARQGGPTTQDDSQPLAAQEPPAAQEPTEAEESAAPRRSAAPDQPPASAPRPRPRRGPADPVKALMHRHRELCERAVDPLEIAAGLEAHGVTDRTAARFRHRDVFSLAEELYARVPRGTEPPRHDLGPAPEPAGRVFRVLRALLPGALCALTVTASRLTVGGARLAVIAAGAAAVGAALAYAVRRGPLRTGRGAGVPWALWLAAYAVAGNGLLDALVAGGPDGGPGGPGGWGADPAAAVGLTLAVAPATWCARLFAVRARRGLATSRGLEEFAGRSRPLLLGAVALFLAVLAAVLLTGRLAYGHGSFASAAAPGALLFLARLLALHGFAPAAAAGLRAAACAEAAALALVLAGRLPGCGVLARPVTTVVEAGGAGAVPAAVCGAVALALLARATAVLARASAHSARPSTPEQHYTH</sequence>
<feature type="region of interest" description="Disordered" evidence="1">
    <location>
        <begin position="1"/>
        <end position="178"/>
    </location>
</feature>
<feature type="compositionally biased region" description="Low complexity" evidence="1">
    <location>
        <begin position="130"/>
        <end position="144"/>
    </location>
</feature>
<feature type="transmembrane region" description="Helical" evidence="2">
    <location>
        <begin position="395"/>
        <end position="413"/>
    </location>
</feature>
<feature type="transmembrane region" description="Helical" evidence="2">
    <location>
        <begin position="312"/>
        <end position="334"/>
    </location>
</feature>
<feature type="transmembrane region" description="Helical" evidence="2">
    <location>
        <begin position="354"/>
        <end position="374"/>
    </location>
</feature>
<feature type="transmembrane region" description="Helical" evidence="2">
    <location>
        <begin position="282"/>
        <end position="300"/>
    </location>
</feature>
<name>A0AAU2H0I0_9ACTN</name>
<feature type="compositionally biased region" description="Low complexity" evidence="1">
    <location>
        <begin position="68"/>
        <end position="98"/>
    </location>
</feature>
<feature type="transmembrane region" description="Helical" evidence="2">
    <location>
        <begin position="492"/>
        <end position="515"/>
    </location>
</feature>
<keyword evidence="2" id="KW-1133">Transmembrane helix</keyword>
<organism evidence="3">
    <name type="scientific">Streptomyces sp. NBC_00060</name>
    <dbReference type="NCBI Taxonomy" id="2975636"/>
    <lineage>
        <taxon>Bacteria</taxon>
        <taxon>Bacillati</taxon>
        <taxon>Actinomycetota</taxon>
        <taxon>Actinomycetes</taxon>
        <taxon>Kitasatosporales</taxon>
        <taxon>Streptomycetaceae</taxon>
        <taxon>Streptomyces</taxon>
    </lineage>
</organism>
<dbReference type="EMBL" id="CP108253">
    <property type="protein sequence ID" value="WTU40495.1"/>
    <property type="molecule type" value="Genomic_DNA"/>
</dbReference>
<dbReference type="AlphaFoldDB" id="A0AAU2H0I0"/>
<feature type="transmembrane region" description="Helical" evidence="2">
    <location>
        <begin position="419"/>
        <end position="441"/>
    </location>
</feature>
<reference evidence="3" key="1">
    <citation type="submission" date="2022-10" db="EMBL/GenBank/DDBJ databases">
        <title>The complete genomes of actinobacterial strains from the NBC collection.</title>
        <authorList>
            <person name="Joergensen T.S."/>
            <person name="Alvarez Arevalo M."/>
            <person name="Sterndorff E.B."/>
            <person name="Faurdal D."/>
            <person name="Vuksanovic O."/>
            <person name="Mourched A.-S."/>
            <person name="Charusanti P."/>
            <person name="Shaw S."/>
            <person name="Blin K."/>
            <person name="Weber T."/>
        </authorList>
    </citation>
    <scope>NUCLEOTIDE SEQUENCE</scope>
    <source>
        <strain evidence="3">NBC_00060</strain>
    </source>
</reference>
<proteinExistence type="predicted"/>
<keyword evidence="2" id="KW-0812">Transmembrane</keyword>
<gene>
    <name evidence="3" type="ORF">OHV25_13320</name>
</gene>
<feature type="transmembrane region" description="Helical" evidence="2">
    <location>
        <begin position="453"/>
        <end position="472"/>
    </location>
</feature>
<keyword evidence="2" id="KW-0472">Membrane</keyword>
<evidence type="ECO:0000256" key="1">
    <source>
        <dbReference type="SAM" id="MobiDB-lite"/>
    </source>
</evidence>
<evidence type="ECO:0000256" key="2">
    <source>
        <dbReference type="SAM" id="Phobius"/>
    </source>
</evidence>